<dbReference type="GO" id="GO:0005886">
    <property type="term" value="C:plasma membrane"/>
    <property type="evidence" value="ECO:0007669"/>
    <property type="project" value="UniProtKB-SubCell"/>
</dbReference>
<evidence type="ECO:0000256" key="12">
    <source>
        <dbReference type="ARBA" id="ARBA00023203"/>
    </source>
</evidence>
<keyword evidence="11" id="KW-0472">Membrane</keyword>
<gene>
    <name evidence="15" type="ORF">NMOB1V02_LOCUS9389</name>
</gene>
<evidence type="ECO:0000256" key="6">
    <source>
        <dbReference type="ARBA" id="ARBA00022475"/>
    </source>
</evidence>
<feature type="region of interest" description="Disordered" evidence="14">
    <location>
        <begin position="970"/>
        <end position="1016"/>
    </location>
</feature>
<keyword evidence="13" id="KW-0206">Cytoskeleton</keyword>
<evidence type="ECO:0000256" key="11">
    <source>
        <dbReference type="ARBA" id="ARBA00023136"/>
    </source>
</evidence>
<dbReference type="GO" id="GO:0005198">
    <property type="term" value="F:structural molecule activity"/>
    <property type="evidence" value="ECO:0007669"/>
    <property type="project" value="InterPro"/>
</dbReference>
<dbReference type="EMBL" id="OA885184">
    <property type="protein sequence ID" value="CAD7281753.1"/>
    <property type="molecule type" value="Genomic_DNA"/>
</dbReference>
<keyword evidence="8" id="KW-0677">Repeat</keyword>
<organism evidence="15">
    <name type="scientific">Notodromas monacha</name>
    <dbReference type="NCBI Taxonomy" id="399045"/>
    <lineage>
        <taxon>Eukaryota</taxon>
        <taxon>Metazoa</taxon>
        <taxon>Ecdysozoa</taxon>
        <taxon>Arthropoda</taxon>
        <taxon>Crustacea</taxon>
        <taxon>Oligostraca</taxon>
        <taxon>Ostracoda</taxon>
        <taxon>Podocopa</taxon>
        <taxon>Podocopida</taxon>
        <taxon>Cypridocopina</taxon>
        <taxon>Cypridoidea</taxon>
        <taxon>Cyprididae</taxon>
        <taxon>Notodromas</taxon>
    </lineage>
</organism>
<dbReference type="Gene3D" id="1.20.120.810">
    <property type="entry name" value="Vinculin, Vh2 four-helix bundle"/>
    <property type="match status" value="2"/>
</dbReference>
<protein>
    <recommendedName>
        <fullName evidence="5">Vinculin</fullName>
    </recommendedName>
</protein>
<dbReference type="GO" id="GO:0051015">
    <property type="term" value="F:actin filament binding"/>
    <property type="evidence" value="ECO:0007669"/>
    <property type="project" value="InterPro"/>
</dbReference>
<dbReference type="InterPro" id="IPR006077">
    <property type="entry name" value="Vinculin/catenin"/>
</dbReference>
<comment type="subcellular location">
    <subcellularLocation>
        <location evidence="3">Cell junction</location>
        <location evidence="3">Adherens junction</location>
    </subcellularLocation>
    <subcellularLocation>
        <location evidence="2">Cell membrane</location>
        <topology evidence="2">Peripheral membrane protein</topology>
        <orientation evidence="2">Cytoplasmic side</orientation>
    </subcellularLocation>
    <subcellularLocation>
        <location evidence="1">Cytoplasm</location>
        <location evidence="1">Cytoskeleton</location>
    </subcellularLocation>
</comment>
<evidence type="ECO:0000256" key="13">
    <source>
        <dbReference type="ARBA" id="ARBA00023212"/>
    </source>
</evidence>
<dbReference type="InterPro" id="IPR017997">
    <property type="entry name" value="Vinculin"/>
</dbReference>
<keyword evidence="6" id="KW-1003">Cell membrane</keyword>
<keyword evidence="16" id="KW-1185">Reference proteome</keyword>
<name>A0A7R9BW69_9CRUS</name>
<dbReference type="Gene3D" id="1.20.120.230">
    <property type="entry name" value="Alpha-catenin/vinculin-like"/>
    <property type="match status" value="4"/>
</dbReference>
<evidence type="ECO:0000256" key="10">
    <source>
        <dbReference type="ARBA" id="ARBA00022949"/>
    </source>
</evidence>
<dbReference type="InterPro" id="IPR000633">
    <property type="entry name" value="Vinculin_CS"/>
</dbReference>
<evidence type="ECO:0000313" key="16">
    <source>
        <dbReference type="Proteomes" id="UP000678499"/>
    </source>
</evidence>
<dbReference type="GO" id="GO:0015629">
    <property type="term" value="C:actin cytoskeleton"/>
    <property type="evidence" value="ECO:0007669"/>
    <property type="project" value="InterPro"/>
</dbReference>
<dbReference type="AlphaFoldDB" id="A0A7R9BW69"/>
<keyword evidence="10" id="KW-0965">Cell junction</keyword>
<dbReference type="FunFam" id="1.20.120.230:FF:000010">
    <property type="entry name" value="Vinculin a"/>
    <property type="match status" value="1"/>
</dbReference>
<evidence type="ECO:0000256" key="9">
    <source>
        <dbReference type="ARBA" id="ARBA00022889"/>
    </source>
</evidence>
<dbReference type="PANTHER" id="PTHR46180">
    <property type="entry name" value="VINCULIN"/>
    <property type="match status" value="1"/>
</dbReference>
<dbReference type="Pfam" id="PF01044">
    <property type="entry name" value="Vinculin"/>
    <property type="match status" value="3"/>
</dbReference>
<evidence type="ECO:0000256" key="3">
    <source>
        <dbReference type="ARBA" id="ARBA00004536"/>
    </source>
</evidence>
<feature type="compositionally biased region" description="Pro residues" evidence="14">
    <location>
        <begin position="792"/>
        <end position="802"/>
    </location>
</feature>
<evidence type="ECO:0000256" key="4">
    <source>
        <dbReference type="ARBA" id="ARBA00008376"/>
    </source>
</evidence>
<comment type="similarity">
    <text evidence="4">Belongs to the vinculin/alpha-catenin family.</text>
</comment>
<dbReference type="PROSITE" id="PS00664">
    <property type="entry name" value="VINCULIN_2"/>
    <property type="match status" value="2"/>
</dbReference>
<reference evidence="15" key="1">
    <citation type="submission" date="2020-11" db="EMBL/GenBank/DDBJ databases">
        <authorList>
            <person name="Tran Van P."/>
        </authorList>
    </citation>
    <scope>NUCLEOTIDE SEQUENCE</scope>
</reference>
<dbReference type="OrthoDB" id="29742at2759"/>
<evidence type="ECO:0000256" key="8">
    <source>
        <dbReference type="ARBA" id="ARBA00022737"/>
    </source>
</evidence>
<keyword evidence="12" id="KW-0009">Actin-binding</keyword>
<sequence>MDQRRNVGRETINSSDDAILRQDMPASLHRVEEASRLLEDACRMLRADPFSQPARTLMIFDQEVVEPALSGIVALSLKKYFPLKLCGRKLIDGARGILQGTSSLLLCFDESEHLHFGELVNECRYPFRERFSDSLEIRLCLERVVSRDVDARQQELTHQVHREILIRCLDQVKSFAPILICSMKVFVEIVATGARGDGFDEANENRNYLAGRMTDEINEIIRVLQLTTYDEDEWEADSLSVMKRAQNAIESKLQTAHDWLQDPLALRGGVGEKSLRQIVDYASRVAERALPPDSEAIRKLTGDVASMMDALCELRQNGEGATPQAQGLARSLGQKLKELDALVAKAVVNVEKSGLVQPAHTVSGRLDQAKRWLLNPSADDRGLGQQAIGLIVQEGRKRAAIAKAVVNVEKSGLVQPAHTVSGRLDQAKRWLLNPSADDRGLGQQAIGLIVQEGRKVAEGLSGPQRVEILGLCNDAERAAMQLGDLVSRGQGNSPEGRRLAKLLAVKLDALKEAIQGALVDRVVEDFADVATPLKQFTDAVTAPEGTPGREANFAEKAANLSAFGNRVAKTARLVAAGSGGNKKLAEALLAAASQVESLTPQLVNAGQIRMAYPQNKAADEHFENLRLQYSDSLHKMRALADEATDSAKFIRASEDAMRWHIGQCEESISRRDPQGMVDHTSSSARLGNRVLMVAKQEADNSEDPVYNARINRAADGLQNAVPPMVQDAKNVALNMTDPRAQKRWRESSQSVLDSVGEVRRAVEPAREMGFPPPPDLTDLSLSALADDEEDWPPPLPESPPPMSSKDADALRNQESFRVSLPPPPVPPKPRSRPERKLEEDEDDGSCSFLAVYEARTSGRRSKSRPDRTAAENRHYADNKRRHRHSKQTPVCDEEIAPTAASPAPPPPRTNASKDALLRHGRRSRRRDCDWNDDDDGRSSTASSSDSGLHSWPNNSRTKFGVSSLTANRIPDHVLDAPPRPPPPSMGGVGSGFGPPRPPPPETDDEDDSAFARPPAPNQPIMVCASFYFKKIMAAHGLHEMVTQWSSRDNEIIAAAKRMASLMAKLAQLVRGEGGTKKDLIKCAQDIADASCEVTRLAKELAKECTDRRMRTNLLQVCERIPTIGTQLKILSTVKATMLGAQGSEEDQEATDMLVHNAQNLMQSVKETVRAAEAASIKIRTDAGIRLRWIRKDPWYHY</sequence>
<keyword evidence="9" id="KW-0130">Cell adhesion</keyword>
<evidence type="ECO:0000313" key="15">
    <source>
        <dbReference type="EMBL" id="CAD7281753.1"/>
    </source>
</evidence>
<proteinExistence type="inferred from homology"/>
<evidence type="ECO:0000256" key="5">
    <source>
        <dbReference type="ARBA" id="ARBA00014125"/>
    </source>
</evidence>
<dbReference type="InterPro" id="IPR036723">
    <property type="entry name" value="Alpha-catenin/vinculin-like_sf"/>
</dbReference>
<dbReference type="GO" id="GO:0005912">
    <property type="term" value="C:adherens junction"/>
    <property type="evidence" value="ECO:0007669"/>
    <property type="project" value="UniProtKB-SubCell"/>
</dbReference>
<evidence type="ECO:0000256" key="14">
    <source>
        <dbReference type="SAM" id="MobiDB-lite"/>
    </source>
</evidence>
<evidence type="ECO:0000256" key="1">
    <source>
        <dbReference type="ARBA" id="ARBA00004245"/>
    </source>
</evidence>
<dbReference type="GO" id="GO:0007155">
    <property type="term" value="P:cell adhesion"/>
    <property type="evidence" value="ECO:0007669"/>
    <property type="project" value="UniProtKB-KW"/>
</dbReference>
<dbReference type="EMBL" id="CAJPEX010003147">
    <property type="protein sequence ID" value="CAG0921905.1"/>
    <property type="molecule type" value="Genomic_DNA"/>
</dbReference>
<feature type="region of interest" description="Disordered" evidence="14">
    <location>
        <begin position="786"/>
        <end position="955"/>
    </location>
</feature>
<accession>A0A7R9BW69</accession>
<feature type="compositionally biased region" description="Basic and acidic residues" evidence="14">
    <location>
        <begin position="863"/>
        <end position="878"/>
    </location>
</feature>
<evidence type="ECO:0000256" key="2">
    <source>
        <dbReference type="ARBA" id="ARBA00004413"/>
    </source>
</evidence>
<dbReference type="SUPFAM" id="SSF47220">
    <property type="entry name" value="alpha-catenin/vinculin-like"/>
    <property type="match status" value="8"/>
</dbReference>
<keyword evidence="7" id="KW-0963">Cytoplasm</keyword>
<evidence type="ECO:0000256" key="7">
    <source>
        <dbReference type="ARBA" id="ARBA00022490"/>
    </source>
</evidence>
<dbReference type="Proteomes" id="UP000678499">
    <property type="component" value="Unassembled WGS sequence"/>
</dbReference>
<dbReference type="PRINTS" id="PR00806">
    <property type="entry name" value="VINCULIN"/>
</dbReference>